<proteinExistence type="predicted"/>
<feature type="transmembrane region" description="Helical" evidence="1">
    <location>
        <begin position="104"/>
        <end position="122"/>
    </location>
</feature>
<name>A0A7S3GIQ5_9EUKA</name>
<evidence type="ECO:0000313" key="2">
    <source>
        <dbReference type="EMBL" id="CAE0267501.1"/>
    </source>
</evidence>
<keyword evidence="1" id="KW-0812">Transmembrane</keyword>
<dbReference type="AlphaFoldDB" id="A0A7S3GIQ5"/>
<feature type="transmembrane region" description="Helical" evidence="1">
    <location>
        <begin position="206"/>
        <end position="225"/>
    </location>
</feature>
<dbReference type="EMBL" id="HBIB01045537">
    <property type="protein sequence ID" value="CAE0267501.1"/>
    <property type="molecule type" value="Transcribed_RNA"/>
</dbReference>
<reference evidence="2" key="1">
    <citation type="submission" date="2021-01" db="EMBL/GenBank/DDBJ databases">
        <authorList>
            <person name="Corre E."/>
            <person name="Pelletier E."/>
            <person name="Niang G."/>
            <person name="Scheremetjew M."/>
            <person name="Finn R."/>
            <person name="Kale V."/>
            <person name="Holt S."/>
            <person name="Cochrane G."/>
            <person name="Meng A."/>
            <person name="Brown T."/>
            <person name="Cohen L."/>
        </authorList>
    </citation>
    <scope>NUCLEOTIDE SEQUENCE</scope>
    <source>
        <strain evidence="2">NIES-2562</strain>
    </source>
</reference>
<sequence>MSGTVGTIRRMPTLASARRTTEEALNALKDTPKRNELYIRYKFIKESMDGGLMTKDAVSTALSKLLIDAMVEAKEQENTTREEKAARTSKVYSEIVGLLRGRHAFTIIVYLHAMFIVGLTFANVLEDTFFLDNFGMDGRSLYAIYFSPSLASFFFFLLLSSRPSSSKPEYLLAIVALVFCCVSFAVHTAGLIFFTSKAATALPFSTWLFFGEAGLTLSEIIYLSASIRVSVLAQKNFVVVPN</sequence>
<keyword evidence="1" id="KW-0472">Membrane</keyword>
<keyword evidence="1" id="KW-1133">Transmembrane helix</keyword>
<protein>
    <submittedName>
        <fullName evidence="2">Uncharacterized protein</fullName>
    </submittedName>
</protein>
<feature type="transmembrane region" description="Helical" evidence="1">
    <location>
        <begin position="171"/>
        <end position="194"/>
    </location>
</feature>
<organism evidence="2">
    <name type="scientific">Palpitomonas bilix</name>
    <dbReference type="NCBI Taxonomy" id="652834"/>
    <lineage>
        <taxon>Eukaryota</taxon>
        <taxon>Eukaryota incertae sedis</taxon>
    </lineage>
</organism>
<evidence type="ECO:0000256" key="1">
    <source>
        <dbReference type="SAM" id="Phobius"/>
    </source>
</evidence>
<accession>A0A7S3GIQ5</accession>
<feature type="transmembrane region" description="Helical" evidence="1">
    <location>
        <begin position="142"/>
        <end position="159"/>
    </location>
</feature>
<gene>
    <name evidence="2" type="ORF">PBIL07802_LOCUS29846</name>
</gene>